<evidence type="ECO:0000313" key="4">
    <source>
        <dbReference type="EMBL" id="KAK6155201.1"/>
    </source>
</evidence>
<keyword evidence="1" id="KW-0175">Coiled coil</keyword>
<feature type="compositionally biased region" description="Polar residues" evidence="2">
    <location>
        <begin position="691"/>
        <end position="705"/>
    </location>
</feature>
<dbReference type="EMBL" id="JABTTQ020000005">
    <property type="protein sequence ID" value="KAK6155201.1"/>
    <property type="molecule type" value="Genomic_DNA"/>
</dbReference>
<dbReference type="PANTHER" id="PTHR10688:SF3">
    <property type="entry name" value="PWWP DOMAIN-CONTAINING PROTEIN 6"/>
    <property type="match status" value="1"/>
</dbReference>
<dbReference type="Pfam" id="PF00855">
    <property type="entry name" value="PWWP"/>
    <property type="match status" value="1"/>
</dbReference>
<feature type="coiled-coil region" evidence="1">
    <location>
        <begin position="738"/>
        <end position="765"/>
    </location>
</feature>
<keyword evidence="5" id="KW-1185">Reference proteome</keyword>
<feature type="compositionally biased region" description="Basic residues" evidence="2">
    <location>
        <begin position="558"/>
        <end position="567"/>
    </location>
</feature>
<evidence type="ECO:0000256" key="2">
    <source>
        <dbReference type="SAM" id="MobiDB-lite"/>
    </source>
</evidence>
<evidence type="ECO:0000256" key="1">
    <source>
        <dbReference type="SAM" id="Coils"/>
    </source>
</evidence>
<proteinExistence type="predicted"/>
<dbReference type="InterPro" id="IPR052657">
    <property type="entry name" value="PDP_family_Arabidopsis"/>
</dbReference>
<comment type="caution">
    <text evidence="4">The sequence shown here is derived from an EMBL/GenBank/DDBJ whole genome shotgun (WGS) entry which is preliminary data.</text>
</comment>
<sequence length="775" mass="86179">MASLKDIVEATKILAEKDGVSDVKKDDNGSCSAVGKQKEENGVLSSVLDGGTSGAINEKNVVPGVDGNIVNSDEKIKNGEISCMDNGDADVNGFRVGDFVWGKIKSHPWWPGQVYDPNDASDFAVKHSQEGRLLVAFFGDGSCSWCLPSQLVPFAENFKQMSMDSSSKSFHNAIQRAVDEVGRIVEYNMTCKCIPMEKRDGLARPVVSNAGVKSGVLVPEVDIRRLSVPEYEPVGVLEKLMNYAKTVSVDSLLELAFLKSWLSAFYCAKGGGYQLAVYCEPVFIEGLEDKNKNSSEVSDDFGVPDPGEVPPLGPREDDWLSSPGVSSAKSRDDKIYHRRKQKSVAELMGEDNSVEPKNPKRTKVKEEKDASSRKKRSDDPSRKRKVEKRGKPKEIKVDFAENNSGEAKEEPEKVFTPRERKKSKYLSPPYTNPTWRMGDSSSKTKSESDKSTKIDRSASPPICKLVDKASDEEMPDVHLKATSRAVEENDKKMTFSVSDVDVQVDEMLSEVEFAAVDPLYLSKKGSFDMVYAFVSARRSSTYLHGADYKMFQKPETVRRRRKSKPSRLKIQENDDVAQENPKSPDSEAPKSVKTEKKSKSRARSSVEGNASTTLLLTFTPEFPLPSKEEIVRLFGKFGSLNKNETNVLTDSHSVRIVYTKDSDAELAFKSSVSESPFGVENVNYLLQHSYAGSQSQPKIPSPQNRASEKPTDEDFMSYVRGISRKLEITTAILENYHSKFSTEEKSSLKEEMKHLMENVEMVSEKVQVMAENTSS</sequence>
<feature type="compositionally biased region" description="Basic residues" evidence="2">
    <location>
        <begin position="382"/>
        <end position="391"/>
    </location>
</feature>
<protein>
    <recommendedName>
        <fullName evidence="3">PWWP domain-containing protein</fullName>
    </recommendedName>
</protein>
<dbReference type="PANTHER" id="PTHR10688">
    <property type="entry name" value="PWWP DOMAIN-CONTAINING PROTEIN"/>
    <property type="match status" value="1"/>
</dbReference>
<dbReference type="SMART" id="SM00293">
    <property type="entry name" value="PWWP"/>
    <property type="match status" value="1"/>
</dbReference>
<accession>A0ABR0X7L5</accession>
<organism evidence="4 5">
    <name type="scientific">Rehmannia glutinosa</name>
    <name type="common">Chinese foxglove</name>
    <dbReference type="NCBI Taxonomy" id="99300"/>
    <lineage>
        <taxon>Eukaryota</taxon>
        <taxon>Viridiplantae</taxon>
        <taxon>Streptophyta</taxon>
        <taxon>Embryophyta</taxon>
        <taxon>Tracheophyta</taxon>
        <taxon>Spermatophyta</taxon>
        <taxon>Magnoliopsida</taxon>
        <taxon>eudicotyledons</taxon>
        <taxon>Gunneridae</taxon>
        <taxon>Pentapetalae</taxon>
        <taxon>asterids</taxon>
        <taxon>lamiids</taxon>
        <taxon>Lamiales</taxon>
        <taxon>Orobanchaceae</taxon>
        <taxon>Rehmannieae</taxon>
        <taxon>Rehmannia</taxon>
    </lineage>
</organism>
<feature type="compositionally biased region" description="Basic and acidic residues" evidence="2">
    <location>
        <begin position="442"/>
        <end position="456"/>
    </location>
</feature>
<dbReference type="Gene3D" id="2.30.30.140">
    <property type="match status" value="1"/>
</dbReference>
<dbReference type="SUPFAM" id="SSF63748">
    <property type="entry name" value="Tudor/PWWP/MBT"/>
    <property type="match status" value="1"/>
</dbReference>
<dbReference type="PROSITE" id="PS50812">
    <property type="entry name" value="PWWP"/>
    <property type="match status" value="1"/>
</dbReference>
<name>A0ABR0X7L5_REHGL</name>
<reference evidence="4 5" key="1">
    <citation type="journal article" date="2021" name="Comput. Struct. Biotechnol. J.">
        <title>De novo genome assembly of the potent medicinal plant Rehmannia glutinosa using nanopore technology.</title>
        <authorList>
            <person name="Ma L."/>
            <person name="Dong C."/>
            <person name="Song C."/>
            <person name="Wang X."/>
            <person name="Zheng X."/>
            <person name="Niu Y."/>
            <person name="Chen S."/>
            <person name="Feng W."/>
        </authorList>
    </citation>
    <scope>NUCLEOTIDE SEQUENCE [LARGE SCALE GENOMIC DNA]</scope>
    <source>
        <strain evidence="4">DH-2019</strain>
    </source>
</reference>
<evidence type="ECO:0000259" key="3">
    <source>
        <dbReference type="PROSITE" id="PS50812"/>
    </source>
</evidence>
<gene>
    <name evidence="4" type="ORF">DH2020_009449</name>
</gene>
<feature type="compositionally biased region" description="Basic and acidic residues" evidence="2">
    <location>
        <begin position="582"/>
        <end position="597"/>
    </location>
</feature>
<dbReference type="CDD" id="cd05162">
    <property type="entry name" value="PWWP"/>
    <property type="match status" value="1"/>
</dbReference>
<feature type="region of interest" description="Disordered" evidence="2">
    <location>
        <begin position="554"/>
        <end position="606"/>
    </location>
</feature>
<feature type="compositionally biased region" description="Basic and acidic residues" evidence="2">
    <location>
        <begin position="406"/>
        <end position="418"/>
    </location>
</feature>
<evidence type="ECO:0000313" key="5">
    <source>
        <dbReference type="Proteomes" id="UP001318860"/>
    </source>
</evidence>
<feature type="region of interest" description="Disordered" evidence="2">
    <location>
        <begin position="294"/>
        <end position="462"/>
    </location>
</feature>
<dbReference type="Proteomes" id="UP001318860">
    <property type="component" value="Unassembled WGS sequence"/>
</dbReference>
<feature type="domain" description="PWWP" evidence="3">
    <location>
        <begin position="96"/>
        <end position="157"/>
    </location>
</feature>
<dbReference type="InterPro" id="IPR000313">
    <property type="entry name" value="PWWP_dom"/>
</dbReference>
<feature type="region of interest" description="Disordered" evidence="2">
    <location>
        <begin position="691"/>
        <end position="712"/>
    </location>
</feature>
<feature type="compositionally biased region" description="Basic and acidic residues" evidence="2">
    <location>
        <begin position="364"/>
        <end position="381"/>
    </location>
</feature>